<reference evidence="1" key="2">
    <citation type="journal article" date="2015" name="ISME J.">
        <title>A new class of marine Euryarchaeota group II from the Mediterranean deep chlorophyll maximum.</title>
        <authorList>
            <person name="Martin-Cuadrado A.B."/>
            <person name="Garcia-Heredia I."/>
            <person name="Molto A.G."/>
            <person name="Lopez-Ubeda R."/>
            <person name="Kimes N."/>
            <person name="Lopez-Garcia P."/>
            <person name="Moreira D."/>
            <person name="Rodriguez-Valera F."/>
        </authorList>
    </citation>
    <scope>NUCLEOTIDE SEQUENCE</scope>
</reference>
<name>A0A1B1TAX2_9ARCH</name>
<dbReference type="SUPFAM" id="SSF47598">
    <property type="entry name" value="Ribbon-helix-helix"/>
    <property type="match status" value="1"/>
</dbReference>
<dbReference type="Gene3D" id="1.10.1220.10">
    <property type="entry name" value="Met repressor-like"/>
    <property type="match status" value="1"/>
</dbReference>
<dbReference type="EMBL" id="KP211832">
    <property type="protein sequence ID" value="ANV79444.1"/>
    <property type="molecule type" value="Genomic_DNA"/>
</dbReference>
<sequence length="48" mass="5834">MSKKKILIRIDSDLHENLRKWAEDEFRSVNGQIEFILNYALKEKKRTK</sequence>
<accession>A0A1B1TAX2</accession>
<proteinExistence type="predicted"/>
<dbReference type="InterPro" id="IPR013321">
    <property type="entry name" value="Arc_rbn_hlx_hlx"/>
</dbReference>
<evidence type="ECO:0008006" key="2">
    <source>
        <dbReference type="Google" id="ProtNLM"/>
    </source>
</evidence>
<organism evidence="1">
    <name type="scientific">uncultured Poseidoniia archaeon</name>
    <dbReference type="NCBI Taxonomy" id="1697135"/>
    <lineage>
        <taxon>Archaea</taxon>
        <taxon>Methanobacteriati</taxon>
        <taxon>Thermoplasmatota</taxon>
        <taxon>Candidatus Poseidoniia</taxon>
        <taxon>environmental samples</taxon>
    </lineage>
</organism>
<dbReference type="GO" id="GO:0006355">
    <property type="term" value="P:regulation of DNA-templated transcription"/>
    <property type="evidence" value="ECO:0007669"/>
    <property type="project" value="InterPro"/>
</dbReference>
<dbReference type="InterPro" id="IPR010985">
    <property type="entry name" value="Ribbon_hlx_hlx"/>
</dbReference>
<dbReference type="AlphaFoldDB" id="A0A1B1TAX2"/>
<protein>
    <recommendedName>
        <fullName evidence="2">Arc-like DNA binding domain-containing protein</fullName>
    </recommendedName>
</protein>
<dbReference type="InterPro" id="IPR021831">
    <property type="entry name" value="ParD-like"/>
</dbReference>
<reference evidence="1" key="1">
    <citation type="submission" date="2014-11" db="EMBL/GenBank/DDBJ databases">
        <authorList>
            <person name="Zhu J."/>
            <person name="Qi W."/>
            <person name="Song R."/>
        </authorList>
    </citation>
    <scope>NUCLEOTIDE SEQUENCE</scope>
</reference>
<dbReference type="Pfam" id="PF11903">
    <property type="entry name" value="ParD_like"/>
    <property type="match status" value="1"/>
</dbReference>
<evidence type="ECO:0000313" key="1">
    <source>
        <dbReference type="EMBL" id="ANV79444.1"/>
    </source>
</evidence>